<evidence type="ECO:0000256" key="7">
    <source>
        <dbReference type="ARBA" id="ARBA00022989"/>
    </source>
</evidence>
<dbReference type="KEGG" id="omr:OXIME_000960"/>
<dbReference type="SUPFAM" id="SSF103473">
    <property type="entry name" value="MFS general substrate transporter"/>
    <property type="match status" value="1"/>
</dbReference>
<dbReference type="RefSeq" id="WP_393972252.1">
    <property type="nucleotide sequence ID" value="NZ_CP133772.1"/>
</dbReference>
<keyword evidence="12" id="KW-1185">Reference proteome</keyword>
<dbReference type="InterPro" id="IPR005829">
    <property type="entry name" value="Sugar_transporter_CS"/>
</dbReference>
<feature type="transmembrane region" description="Helical" evidence="9">
    <location>
        <begin position="240"/>
        <end position="265"/>
    </location>
</feature>
<keyword evidence="6" id="KW-0769">Symport</keyword>
<dbReference type="GO" id="GO:0015293">
    <property type="term" value="F:symporter activity"/>
    <property type="evidence" value="ECO:0007669"/>
    <property type="project" value="UniProtKB-KW"/>
</dbReference>
<dbReference type="PANTHER" id="PTHR43528:SF1">
    <property type="entry name" value="ALPHA-KETOGLUTARATE PERMEASE"/>
    <property type="match status" value="1"/>
</dbReference>
<evidence type="ECO:0000313" key="11">
    <source>
        <dbReference type="EMBL" id="WYY00390.1"/>
    </source>
</evidence>
<dbReference type="InterPro" id="IPR011701">
    <property type="entry name" value="MFS"/>
</dbReference>
<feature type="transmembrane region" description="Helical" evidence="9">
    <location>
        <begin position="179"/>
        <end position="197"/>
    </location>
</feature>
<keyword evidence="8 9" id="KW-0472">Membrane</keyword>
<evidence type="ECO:0000313" key="12">
    <source>
        <dbReference type="Proteomes" id="UP001451606"/>
    </source>
</evidence>
<keyword evidence="7 9" id="KW-1133">Transmembrane helix</keyword>
<protein>
    <submittedName>
        <fullName evidence="11">MFS transporter</fullName>
    </submittedName>
</protein>
<dbReference type="InterPro" id="IPR051084">
    <property type="entry name" value="H+-coupled_symporters"/>
</dbReference>
<accession>A0AAX4NG08</accession>
<feature type="transmembrane region" description="Helical" evidence="9">
    <location>
        <begin position="303"/>
        <end position="322"/>
    </location>
</feature>
<evidence type="ECO:0000259" key="10">
    <source>
        <dbReference type="PROSITE" id="PS50850"/>
    </source>
</evidence>
<comment type="subcellular location">
    <subcellularLocation>
        <location evidence="1">Cell membrane</location>
        <topology evidence="1">Multi-pass membrane protein</topology>
    </subcellularLocation>
</comment>
<dbReference type="Pfam" id="PF07690">
    <property type="entry name" value="MFS_1"/>
    <property type="match status" value="1"/>
</dbReference>
<dbReference type="PROSITE" id="PS00216">
    <property type="entry name" value="SUGAR_TRANSPORT_1"/>
    <property type="match status" value="1"/>
</dbReference>
<evidence type="ECO:0000256" key="8">
    <source>
        <dbReference type="ARBA" id="ARBA00023136"/>
    </source>
</evidence>
<feature type="transmembrane region" description="Helical" evidence="9">
    <location>
        <begin position="46"/>
        <end position="66"/>
    </location>
</feature>
<reference evidence="11 12" key="1">
    <citation type="submission" date="2023-09" db="EMBL/GenBank/DDBJ databases">
        <authorList>
            <person name="Golyshina O.V."/>
            <person name="Lunev E.A."/>
            <person name="Bargiela R."/>
            <person name="Gaines M.C."/>
            <person name="Daum B."/>
            <person name="Bale N.J."/>
            <person name="Koenen M."/>
            <person name="Sinninghe Damst J.S."/>
            <person name="Yakimov M."/>
            <person name="Golyshin P.N."/>
        </authorList>
    </citation>
    <scope>NUCLEOTIDE SEQUENCE [LARGE SCALE GENOMIC DNA]</scope>
    <source>
        <strain evidence="11 12">M1</strain>
    </source>
</reference>
<evidence type="ECO:0000256" key="6">
    <source>
        <dbReference type="ARBA" id="ARBA00022847"/>
    </source>
</evidence>
<feature type="transmembrane region" description="Helical" evidence="9">
    <location>
        <begin position="368"/>
        <end position="387"/>
    </location>
</feature>
<dbReference type="PROSITE" id="PS50850">
    <property type="entry name" value="MFS"/>
    <property type="match status" value="1"/>
</dbReference>
<gene>
    <name evidence="11" type="ORF">OXIME_000960</name>
</gene>
<feature type="domain" description="Major facilitator superfamily (MFS) profile" evidence="10">
    <location>
        <begin position="8"/>
        <end position="418"/>
    </location>
</feature>
<keyword evidence="4" id="KW-1003">Cell membrane</keyword>
<name>A0AAX4NG08_9ARCH</name>
<dbReference type="InterPro" id="IPR020846">
    <property type="entry name" value="MFS_dom"/>
</dbReference>
<dbReference type="GO" id="GO:0005886">
    <property type="term" value="C:plasma membrane"/>
    <property type="evidence" value="ECO:0007669"/>
    <property type="project" value="UniProtKB-SubCell"/>
</dbReference>
<keyword evidence="3" id="KW-0813">Transport</keyword>
<keyword evidence="5 9" id="KW-0812">Transmembrane</keyword>
<evidence type="ECO:0000256" key="9">
    <source>
        <dbReference type="SAM" id="Phobius"/>
    </source>
</evidence>
<evidence type="ECO:0000256" key="1">
    <source>
        <dbReference type="ARBA" id="ARBA00004651"/>
    </source>
</evidence>
<feature type="transmembrane region" description="Helical" evidence="9">
    <location>
        <begin position="393"/>
        <end position="413"/>
    </location>
</feature>
<feature type="transmembrane region" description="Helical" evidence="9">
    <location>
        <begin position="98"/>
        <end position="120"/>
    </location>
</feature>
<organism evidence="11 12">
    <name type="scientific">Oxyplasma meridianum</name>
    <dbReference type="NCBI Taxonomy" id="3073602"/>
    <lineage>
        <taxon>Archaea</taxon>
        <taxon>Methanobacteriati</taxon>
        <taxon>Thermoplasmatota</taxon>
        <taxon>Thermoplasmata</taxon>
        <taxon>Thermoplasmatales</taxon>
        <taxon>Thermoplasmataceae</taxon>
        <taxon>Oxyplasma</taxon>
    </lineage>
</organism>
<proteinExistence type="inferred from homology"/>
<dbReference type="GeneID" id="95967696"/>
<dbReference type="Gene3D" id="1.20.1250.20">
    <property type="entry name" value="MFS general substrate transporter like domains"/>
    <property type="match status" value="1"/>
</dbReference>
<dbReference type="PANTHER" id="PTHR43528">
    <property type="entry name" value="ALPHA-KETOGLUTARATE PERMEASE"/>
    <property type="match status" value="1"/>
</dbReference>
<sequence>MYSRSQNALILSTTSSFFLWGIIATIGPLSLSFPFLSGVSVPIRTLILSTGPVFVLLGNLSMGYFADRVGRKTVFITTMISYSIGVIAITFANTLPMLLVGLILSQFGVGGEEPSSLALVAEDFDAKKRASVLTLVANFSNIGSFFISGIFIVAASATTSLTGLFNIIFPSDFALSDDLFRFVLLLSSIVLVGIMVYSRIRIPESYRWLNYKGRKEQGLKVKQSLNLEGSENNIQHKSKFISMFFLVSMAISQYLTFGLMAYIIGPTEFSGSESSELIFYALLGASIAGFIAMPLVSRNRKSYTFYAYMGGFLSMVVIFALVNYLSNLLIFIPLLIVNMAFSEFAWASRTTLEPELLAIKHRSFGIGIIRMFPMILYIVSISLTANFSIYQFILYNLGLWSLGALGAAIWMFYGTETRNISLDY</sequence>
<feature type="transmembrane region" description="Helical" evidence="9">
    <location>
        <begin position="277"/>
        <end position="296"/>
    </location>
</feature>
<feature type="transmembrane region" description="Helical" evidence="9">
    <location>
        <begin position="73"/>
        <end position="92"/>
    </location>
</feature>
<evidence type="ECO:0000256" key="5">
    <source>
        <dbReference type="ARBA" id="ARBA00022692"/>
    </source>
</evidence>
<dbReference type="Proteomes" id="UP001451606">
    <property type="component" value="Chromosome"/>
</dbReference>
<evidence type="ECO:0000256" key="2">
    <source>
        <dbReference type="ARBA" id="ARBA00008240"/>
    </source>
</evidence>
<dbReference type="EMBL" id="CP133772">
    <property type="protein sequence ID" value="WYY00390.1"/>
    <property type="molecule type" value="Genomic_DNA"/>
</dbReference>
<dbReference type="AlphaFoldDB" id="A0AAX4NG08"/>
<evidence type="ECO:0000256" key="4">
    <source>
        <dbReference type="ARBA" id="ARBA00022475"/>
    </source>
</evidence>
<feature type="transmembrane region" description="Helical" evidence="9">
    <location>
        <begin position="7"/>
        <end position="26"/>
    </location>
</feature>
<feature type="transmembrane region" description="Helical" evidence="9">
    <location>
        <begin position="132"/>
        <end position="159"/>
    </location>
</feature>
<comment type="similarity">
    <text evidence="2">Belongs to the major facilitator superfamily. Metabolite:H+ Symporter (MHS) family (TC 2.A.1.6) family.</text>
</comment>
<dbReference type="InterPro" id="IPR036259">
    <property type="entry name" value="MFS_trans_sf"/>
</dbReference>
<evidence type="ECO:0000256" key="3">
    <source>
        <dbReference type="ARBA" id="ARBA00022448"/>
    </source>
</evidence>